<keyword evidence="3" id="KW-0862">Zinc</keyword>
<comment type="caution">
    <text evidence="5">The sequence shown here is derived from an EMBL/GenBank/DDBJ whole genome shotgun (WGS) entry which is preliminary data.</text>
</comment>
<organism evidence="5 6">
    <name type="scientific">Pseudoalteromonas citrea</name>
    <dbReference type="NCBI Taxonomy" id="43655"/>
    <lineage>
        <taxon>Bacteria</taxon>
        <taxon>Pseudomonadati</taxon>
        <taxon>Pseudomonadota</taxon>
        <taxon>Gammaproteobacteria</taxon>
        <taxon>Alteromonadales</taxon>
        <taxon>Pseudoalteromonadaceae</taxon>
        <taxon>Pseudoalteromonas</taxon>
    </lineage>
</organism>
<dbReference type="EMBL" id="AHBZ03000014">
    <property type="protein sequence ID" value="KAF7774438.1"/>
    <property type="molecule type" value="Genomic_DNA"/>
</dbReference>
<evidence type="ECO:0000313" key="5">
    <source>
        <dbReference type="EMBL" id="KAF7774438.1"/>
    </source>
</evidence>
<evidence type="ECO:0000256" key="2">
    <source>
        <dbReference type="ARBA" id="ARBA00022771"/>
    </source>
</evidence>
<dbReference type="InterPro" id="IPR018551">
    <property type="entry name" value="DUF2007"/>
</dbReference>
<dbReference type="PROSITE" id="PS01358">
    <property type="entry name" value="ZF_RANBP2_1"/>
    <property type="match status" value="1"/>
</dbReference>
<name>A0AAD4ALD8_9GAMM</name>
<dbReference type="SUPFAM" id="SSF90209">
    <property type="entry name" value="Ran binding protein zinc finger-like"/>
    <property type="match status" value="1"/>
</dbReference>
<dbReference type="AlphaFoldDB" id="A0AAD4ALD8"/>
<dbReference type="Pfam" id="PF09413">
    <property type="entry name" value="DUF2007"/>
    <property type="match status" value="1"/>
</dbReference>
<keyword evidence="2" id="KW-0863">Zinc-finger</keyword>
<evidence type="ECO:0000313" key="6">
    <source>
        <dbReference type="Proteomes" id="UP000016487"/>
    </source>
</evidence>
<dbReference type="Gene3D" id="2.30.30.380">
    <property type="entry name" value="Zn-finger domain of Sec23/24"/>
    <property type="match status" value="1"/>
</dbReference>
<feature type="domain" description="RanBP2-type" evidence="4">
    <location>
        <begin position="153"/>
        <end position="172"/>
    </location>
</feature>
<proteinExistence type="predicted"/>
<keyword evidence="1" id="KW-0479">Metal-binding</keyword>
<evidence type="ECO:0000256" key="3">
    <source>
        <dbReference type="ARBA" id="ARBA00022833"/>
    </source>
</evidence>
<dbReference type="GO" id="GO:0008270">
    <property type="term" value="F:zinc ion binding"/>
    <property type="evidence" value="ECO:0007669"/>
    <property type="project" value="UniProtKB-KW"/>
</dbReference>
<dbReference type="InterPro" id="IPR036443">
    <property type="entry name" value="Znf_RanBP2_sf"/>
</dbReference>
<protein>
    <recommendedName>
        <fullName evidence="4">RanBP2-type domain-containing protein</fullName>
    </recommendedName>
</protein>
<reference evidence="5" key="2">
    <citation type="submission" date="2015-03" db="EMBL/GenBank/DDBJ databases">
        <title>Genome sequence of Pseudoalteromonas citrea.</title>
        <authorList>
            <person name="Xie B.-B."/>
            <person name="Rong J.-C."/>
            <person name="Qin Q.-L."/>
            <person name="Zhang Y.-Z."/>
        </authorList>
    </citation>
    <scope>NUCLEOTIDE SEQUENCE</scope>
    <source>
        <strain evidence="5">DSM 8771</strain>
    </source>
</reference>
<evidence type="ECO:0000259" key="4">
    <source>
        <dbReference type="PROSITE" id="PS01358"/>
    </source>
</evidence>
<dbReference type="Proteomes" id="UP000016487">
    <property type="component" value="Unassembled WGS sequence"/>
</dbReference>
<sequence length="177" mass="19988">MRFLRLAICALTRGLKVLPSRALSSRINCASTKNRFVYAKSNSEIAGKSNPGVVSVIMPLTERFSTGKFSMTENSFKWRCAFTTDNLMEAHIIQGLFAQAKIQSHLEGSALQGAIGEIPTEQAKLSLYVYEIKLHDAQQILLNYAQSQLHEDWRCIQCREINGPAFQYCWQCGKQHE</sequence>
<reference evidence="5" key="1">
    <citation type="journal article" date="2012" name="J. Bacteriol.">
        <title>Genome sequences of type strains of seven species of the marine bacterium Pseudoalteromonas.</title>
        <authorList>
            <person name="Xie B.B."/>
            <person name="Shu Y.L."/>
            <person name="Qin Q.L."/>
            <person name="Rong J.C."/>
            <person name="Zhang X.Y."/>
            <person name="Chen X.L."/>
            <person name="Shi M."/>
            <person name="He H.L."/>
            <person name="Zhou B.C."/>
            <person name="Zhang Y.Z."/>
        </authorList>
    </citation>
    <scope>NUCLEOTIDE SEQUENCE</scope>
    <source>
        <strain evidence="5">DSM 8771</strain>
    </source>
</reference>
<dbReference type="InterPro" id="IPR001876">
    <property type="entry name" value="Znf_RanBP2"/>
</dbReference>
<gene>
    <name evidence="5" type="ORF">PCIT_a0885</name>
</gene>
<evidence type="ECO:0000256" key="1">
    <source>
        <dbReference type="ARBA" id="ARBA00022723"/>
    </source>
</evidence>
<accession>A0AAD4ALD8</accession>